<dbReference type="Proteomes" id="UP000243904">
    <property type="component" value="Chromosome I"/>
</dbReference>
<reference evidence="3" key="1">
    <citation type="submission" date="2016-10" db="EMBL/GenBank/DDBJ databases">
        <authorList>
            <person name="Varghese N."/>
            <person name="Submissions S."/>
        </authorList>
    </citation>
    <scope>NUCLEOTIDE SEQUENCE [LARGE SCALE GENOMIC DNA]</scope>
    <source>
        <strain evidence="3">GAS369</strain>
    </source>
</reference>
<evidence type="ECO:0000313" key="2">
    <source>
        <dbReference type="EMBL" id="SDS05370.1"/>
    </source>
</evidence>
<sequence length="80" mass="8914">MTKAKSGRKRPSSGKGRRSRDDEPRGEGGPEEAAAFIAESTADLVQLAHRHGLEMLSHLLRMAELEAEEYLRLRGKRNLS</sequence>
<feature type="region of interest" description="Disordered" evidence="1">
    <location>
        <begin position="1"/>
        <end position="32"/>
    </location>
</feature>
<evidence type="ECO:0000313" key="3">
    <source>
        <dbReference type="Proteomes" id="UP000243904"/>
    </source>
</evidence>
<organism evidence="2 3">
    <name type="scientific">Bradyrhizobium canariense</name>
    <dbReference type="NCBI Taxonomy" id="255045"/>
    <lineage>
        <taxon>Bacteria</taxon>
        <taxon>Pseudomonadati</taxon>
        <taxon>Pseudomonadota</taxon>
        <taxon>Alphaproteobacteria</taxon>
        <taxon>Hyphomicrobiales</taxon>
        <taxon>Nitrobacteraceae</taxon>
        <taxon>Bradyrhizobium</taxon>
    </lineage>
</organism>
<dbReference type="EMBL" id="LT629750">
    <property type="protein sequence ID" value="SDS05370.1"/>
    <property type="molecule type" value="Genomic_DNA"/>
</dbReference>
<accession>A0A1H1P2W5</accession>
<keyword evidence="3" id="KW-1185">Reference proteome</keyword>
<dbReference type="RefSeq" id="WP_100382277.1">
    <property type="nucleotide sequence ID" value="NZ_LT629750.1"/>
</dbReference>
<dbReference type="AlphaFoldDB" id="A0A1H1P2W5"/>
<proteinExistence type="predicted"/>
<gene>
    <name evidence="2" type="ORF">SAMN05444158_0853</name>
</gene>
<protein>
    <submittedName>
        <fullName evidence="2">Uncharacterized protein</fullName>
    </submittedName>
</protein>
<name>A0A1H1P2W5_9BRAD</name>
<feature type="compositionally biased region" description="Basic and acidic residues" evidence="1">
    <location>
        <begin position="19"/>
        <end position="28"/>
    </location>
</feature>
<evidence type="ECO:0000256" key="1">
    <source>
        <dbReference type="SAM" id="MobiDB-lite"/>
    </source>
</evidence>
<feature type="compositionally biased region" description="Basic residues" evidence="1">
    <location>
        <begin position="1"/>
        <end position="18"/>
    </location>
</feature>